<keyword evidence="2" id="KW-0964">Secreted</keyword>
<keyword evidence="4" id="KW-1185">Reference proteome</keyword>
<comment type="caution">
    <text evidence="3">The sequence shown here is derived from an EMBL/GenBank/DDBJ whole genome shotgun (WGS) entry which is preliminary data.</text>
</comment>
<dbReference type="InterPro" id="IPR011049">
    <property type="entry name" value="Serralysin-like_metalloprot_C"/>
</dbReference>
<accession>A0ABV3RH44</accession>
<dbReference type="SUPFAM" id="SSF51120">
    <property type="entry name" value="beta-Roll"/>
    <property type="match status" value="1"/>
</dbReference>
<comment type="subcellular location">
    <subcellularLocation>
        <location evidence="1">Secreted</location>
    </subcellularLocation>
</comment>
<sequence length="302" mass="31394">MLEYLLIPALLGFGLGIDFLTSLDDDEEDDEDAIANGPVDITLADDVFGFEGTGAKEHVTGNALDNRLSGGEDNDKLSGLAGNDTLDAGDGNDRIFAGVGNDIASGGAGDDRIFLQDGDDRYIPQDGSDDDAGDDLIRGGAGNDLITDTQGSNRIFGDPGHDRIITVDGLNTDGTVDPDAPYTPDEVHAGYGNDTIVADAGDTLIGGEGEDTFVIATLSGSEGSPAVMLDFDPGEDLFSVVFLGDPPEDTTVEFVHDAEAGQLRAIVSGQELAIIRGLTAEDIPLIQTYVTSMPELLATEAP</sequence>
<dbReference type="EMBL" id="JBFNXX010000001">
    <property type="protein sequence ID" value="MEW9918280.1"/>
    <property type="molecule type" value="Genomic_DNA"/>
</dbReference>
<dbReference type="PANTHER" id="PTHR38340:SF1">
    <property type="entry name" value="S-LAYER PROTEIN"/>
    <property type="match status" value="1"/>
</dbReference>
<name>A0ABV3RH44_9RHOB</name>
<dbReference type="Pfam" id="PF00353">
    <property type="entry name" value="HemolysinCabind"/>
    <property type="match status" value="4"/>
</dbReference>
<organism evidence="3 4">
    <name type="scientific">Sulfitobacter sediminis</name>
    <dbReference type="NCBI Taxonomy" id="3234186"/>
    <lineage>
        <taxon>Bacteria</taxon>
        <taxon>Pseudomonadati</taxon>
        <taxon>Pseudomonadota</taxon>
        <taxon>Alphaproteobacteria</taxon>
        <taxon>Rhodobacterales</taxon>
        <taxon>Roseobacteraceae</taxon>
        <taxon>Sulfitobacter</taxon>
    </lineage>
</organism>
<evidence type="ECO:0000313" key="3">
    <source>
        <dbReference type="EMBL" id="MEW9918280.1"/>
    </source>
</evidence>
<evidence type="ECO:0000256" key="1">
    <source>
        <dbReference type="ARBA" id="ARBA00004613"/>
    </source>
</evidence>
<dbReference type="Gene3D" id="2.150.10.10">
    <property type="entry name" value="Serralysin-like metalloprotease, C-terminal"/>
    <property type="match status" value="2"/>
</dbReference>
<dbReference type="InterPro" id="IPR001343">
    <property type="entry name" value="Hemolysn_Ca-bd"/>
</dbReference>
<reference evidence="3 4" key="1">
    <citation type="submission" date="2024-07" db="EMBL/GenBank/DDBJ databases">
        <title>Marimonas sp.nov., isolated from tidal-flat sediment.</title>
        <authorList>
            <person name="Jayan J.N."/>
            <person name="Lee S.S."/>
        </authorList>
    </citation>
    <scope>NUCLEOTIDE SEQUENCE [LARGE SCALE GENOMIC DNA]</scope>
    <source>
        <strain evidence="3 4">MJW-29</strain>
    </source>
</reference>
<evidence type="ECO:0000256" key="2">
    <source>
        <dbReference type="ARBA" id="ARBA00022525"/>
    </source>
</evidence>
<protein>
    <submittedName>
        <fullName evidence="3">Calcium-binding protein</fullName>
    </submittedName>
</protein>
<dbReference type="PANTHER" id="PTHR38340">
    <property type="entry name" value="S-LAYER PROTEIN"/>
    <property type="match status" value="1"/>
</dbReference>
<dbReference type="Proteomes" id="UP001556098">
    <property type="component" value="Unassembled WGS sequence"/>
</dbReference>
<gene>
    <name evidence="3" type="ORF">AB2B41_01580</name>
</gene>
<evidence type="ECO:0000313" key="4">
    <source>
        <dbReference type="Proteomes" id="UP001556098"/>
    </source>
</evidence>
<dbReference type="PRINTS" id="PR00313">
    <property type="entry name" value="CABNDNGRPT"/>
</dbReference>
<dbReference type="InterPro" id="IPR050557">
    <property type="entry name" value="RTX_toxin/Mannuronan_C5-epim"/>
</dbReference>
<proteinExistence type="predicted"/>
<dbReference type="RefSeq" id="WP_367875983.1">
    <property type="nucleotide sequence ID" value="NZ_JBFNXX010000001.1"/>
</dbReference>